<keyword evidence="1" id="KW-0812">Transmembrane</keyword>
<sequence length="72" mass="8017">MHCRPLGFLIGLPFALIAFVLSVVGGLLFVIGSVLTCFCPWCYCYAGMANFVVHLIQLPIEVIRWFIGRIPC</sequence>
<proteinExistence type="predicted"/>
<organism evidence="2 3">
    <name type="scientific">Nelumbo nucifera</name>
    <name type="common">Sacred lotus</name>
    <dbReference type="NCBI Taxonomy" id="4432"/>
    <lineage>
        <taxon>Eukaryota</taxon>
        <taxon>Viridiplantae</taxon>
        <taxon>Streptophyta</taxon>
        <taxon>Embryophyta</taxon>
        <taxon>Tracheophyta</taxon>
        <taxon>Spermatophyta</taxon>
        <taxon>Magnoliopsida</taxon>
        <taxon>Proteales</taxon>
        <taxon>Nelumbonaceae</taxon>
        <taxon>Nelumbo</taxon>
    </lineage>
</organism>
<keyword evidence="1" id="KW-1133">Transmembrane helix</keyword>
<keyword evidence="1" id="KW-0472">Membrane</keyword>
<evidence type="ECO:0000313" key="3">
    <source>
        <dbReference type="Proteomes" id="UP000607653"/>
    </source>
</evidence>
<comment type="caution">
    <text evidence="2">The sequence shown here is derived from an EMBL/GenBank/DDBJ whole genome shotgun (WGS) entry which is preliminary data.</text>
</comment>
<keyword evidence="3" id="KW-1185">Reference proteome</keyword>
<dbReference type="PANTHER" id="PTHR33834:SF4">
    <property type="entry name" value="SIGNALING PEPTIDE TAXIMIN 2"/>
    <property type="match status" value="1"/>
</dbReference>
<dbReference type="Proteomes" id="UP000607653">
    <property type="component" value="Unassembled WGS sequence"/>
</dbReference>
<accession>A0A822XS24</accession>
<name>A0A822XS24_NELNU</name>
<dbReference type="EMBL" id="DUZY01000001">
    <property type="protein sequence ID" value="DAD22792.1"/>
    <property type="molecule type" value="Genomic_DNA"/>
</dbReference>
<reference evidence="2 3" key="1">
    <citation type="journal article" date="2020" name="Mol. Biol. Evol.">
        <title>Distinct Expression and Methylation Patterns for Genes with Different Fates following a Single Whole-Genome Duplication in Flowering Plants.</title>
        <authorList>
            <person name="Shi T."/>
            <person name="Rahmani R.S."/>
            <person name="Gugger P.F."/>
            <person name="Wang M."/>
            <person name="Li H."/>
            <person name="Zhang Y."/>
            <person name="Li Z."/>
            <person name="Wang Q."/>
            <person name="Van de Peer Y."/>
            <person name="Marchal K."/>
            <person name="Chen J."/>
        </authorList>
    </citation>
    <scope>NUCLEOTIDE SEQUENCE [LARGE SCALE GENOMIC DNA]</scope>
    <source>
        <tissue evidence="2">Leaf</tissue>
    </source>
</reference>
<evidence type="ECO:0000256" key="1">
    <source>
        <dbReference type="SAM" id="Phobius"/>
    </source>
</evidence>
<feature type="transmembrane region" description="Helical" evidence="1">
    <location>
        <begin position="12"/>
        <end position="35"/>
    </location>
</feature>
<protein>
    <submittedName>
        <fullName evidence="2">Uncharacterized protein</fullName>
    </submittedName>
</protein>
<evidence type="ECO:0000313" key="2">
    <source>
        <dbReference type="EMBL" id="DAD22792.1"/>
    </source>
</evidence>
<dbReference type="InterPro" id="IPR055283">
    <property type="entry name" value="TAXIMIN_1/2"/>
</dbReference>
<dbReference type="AlphaFoldDB" id="A0A822XS24"/>
<dbReference type="PANTHER" id="PTHR33834">
    <property type="entry name" value="SIGNALING PEPTIDE TAXIMIN 2"/>
    <property type="match status" value="1"/>
</dbReference>
<gene>
    <name evidence="2" type="ORF">HUJ06_024255</name>
</gene>